<organism evidence="1 2">
    <name type="scientific">Adineta ricciae</name>
    <name type="common">Rotifer</name>
    <dbReference type="NCBI Taxonomy" id="249248"/>
    <lineage>
        <taxon>Eukaryota</taxon>
        <taxon>Metazoa</taxon>
        <taxon>Spiralia</taxon>
        <taxon>Gnathifera</taxon>
        <taxon>Rotifera</taxon>
        <taxon>Eurotatoria</taxon>
        <taxon>Bdelloidea</taxon>
        <taxon>Adinetida</taxon>
        <taxon>Adinetidae</taxon>
        <taxon>Adineta</taxon>
    </lineage>
</organism>
<gene>
    <name evidence="1" type="ORF">EDS130_LOCUS46569</name>
</gene>
<comment type="caution">
    <text evidence="1">The sequence shown here is derived from an EMBL/GenBank/DDBJ whole genome shotgun (WGS) entry which is preliminary data.</text>
</comment>
<accession>A0A815XRF5</accession>
<feature type="non-terminal residue" evidence="1">
    <location>
        <position position="1"/>
    </location>
</feature>
<name>A0A815XRF5_ADIRI</name>
<proteinExistence type="predicted"/>
<reference evidence="1" key="1">
    <citation type="submission" date="2021-02" db="EMBL/GenBank/DDBJ databases">
        <authorList>
            <person name="Nowell W R."/>
        </authorList>
    </citation>
    <scope>NUCLEOTIDE SEQUENCE</scope>
</reference>
<sequence length="47" mass="5461">MEALTRARYIHSFIRFSPSSMFLHVLQATTNYCMSVKAKLVLTNRNI</sequence>
<dbReference type="Proteomes" id="UP000663852">
    <property type="component" value="Unassembled WGS sequence"/>
</dbReference>
<dbReference type="AlphaFoldDB" id="A0A815XRF5"/>
<evidence type="ECO:0000313" key="2">
    <source>
        <dbReference type="Proteomes" id="UP000663852"/>
    </source>
</evidence>
<protein>
    <submittedName>
        <fullName evidence="1">Uncharacterized protein</fullName>
    </submittedName>
</protein>
<dbReference type="EMBL" id="CAJNOJ010002625">
    <property type="protein sequence ID" value="CAF1560798.1"/>
    <property type="molecule type" value="Genomic_DNA"/>
</dbReference>
<evidence type="ECO:0000313" key="1">
    <source>
        <dbReference type="EMBL" id="CAF1560798.1"/>
    </source>
</evidence>